<keyword evidence="1" id="KW-0732">Signal</keyword>
<sequence>MRTGSDMRRLASVAIALCGVLVSAWACTDGTAPDATLRLLFDTGTVAPGTNIQLTALDAAGEVVWSSDDPSVADVVSRTGWVTGVGPGTATIRANDGASEVTARIQVRTPPVLRVSAPTAMFEAVEGDADPAPVDLSLTNDGDLPLTGLQVGTVAYGVGETGGWLDATLSGTTAPATLRLSASTAGLEPGTYTATLTVSSPVSANGPQSLAVTLKVLRPATIVLDRGRVELGAVPGEQSPVETVQVTNGGDAPLTALIASVEYMADAAGGWLDADLSASSAPATLSIAADAASLAEGSYQALIRVSSGVAGVGPVLLVVDLVVAPGPAITLSSTRVDFTAVISQASPGDQSIQVTNGGGGTLHSLSLGPIDYDGAGGWLQAALSNTAAPANVVFGVSSGALAPGRYTASVEVRSAVADNSPRTVEVELVVDEAPAIALSAGSLTFGSVRGKGDPSAQALQVTNSGGGTLADLSVEIEYLDAITGWLELSLASTTAPTALVAQPRSNGLQVGIYRANVTVRSGTPGVAARTFQVQYDVKWSFQIDIQPFFTTAYAGFGYTPCTSCHFAGGDSPNLTLPNVAYQALIDDDLVVPFNPAGSRLHCKVSSGSGCGTAMPLPLAQVERIYAWIQQGAAY</sequence>
<dbReference type="Proteomes" id="UP001484239">
    <property type="component" value="Unassembled WGS sequence"/>
</dbReference>
<dbReference type="InterPro" id="IPR003343">
    <property type="entry name" value="Big_2"/>
</dbReference>
<evidence type="ECO:0000259" key="2">
    <source>
        <dbReference type="Pfam" id="PF02368"/>
    </source>
</evidence>
<protein>
    <submittedName>
        <fullName evidence="3">Ig-like domain-containing protein</fullName>
    </submittedName>
</protein>
<evidence type="ECO:0000313" key="3">
    <source>
        <dbReference type="EMBL" id="MEK9500177.1"/>
    </source>
</evidence>
<accession>A0ABU9E617</accession>
<gene>
    <name evidence="3" type="ORF">WI372_04250</name>
</gene>
<dbReference type="Pfam" id="PF02368">
    <property type="entry name" value="Big_2"/>
    <property type="match status" value="1"/>
</dbReference>
<dbReference type="Gene3D" id="2.60.40.1080">
    <property type="match status" value="1"/>
</dbReference>
<feature type="signal peptide" evidence="1">
    <location>
        <begin position="1"/>
        <end position="26"/>
    </location>
</feature>
<feature type="domain" description="BIG2" evidence="2">
    <location>
        <begin position="46"/>
        <end position="98"/>
    </location>
</feature>
<dbReference type="SUPFAM" id="SSF49373">
    <property type="entry name" value="Invasin/intimin cell-adhesion fragments"/>
    <property type="match status" value="1"/>
</dbReference>
<reference evidence="3 4" key="1">
    <citation type="submission" date="2024-02" db="EMBL/GenBank/DDBJ databases">
        <title>A novel Gemmatimonadota bacterium.</title>
        <authorList>
            <person name="Du Z.-J."/>
            <person name="Ye Y.-Q."/>
        </authorList>
    </citation>
    <scope>NUCLEOTIDE SEQUENCE [LARGE SCALE GENOMIC DNA]</scope>
    <source>
        <strain evidence="3 4">DH-20</strain>
    </source>
</reference>
<evidence type="ECO:0000313" key="4">
    <source>
        <dbReference type="Proteomes" id="UP001484239"/>
    </source>
</evidence>
<evidence type="ECO:0000256" key="1">
    <source>
        <dbReference type="SAM" id="SignalP"/>
    </source>
</evidence>
<proteinExistence type="predicted"/>
<dbReference type="RefSeq" id="WP_405287893.1">
    <property type="nucleotide sequence ID" value="NZ_JBBHLJ010000002.1"/>
</dbReference>
<keyword evidence="4" id="KW-1185">Reference proteome</keyword>
<dbReference type="EMBL" id="JBBHLI010000002">
    <property type="protein sequence ID" value="MEK9500177.1"/>
    <property type="molecule type" value="Genomic_DNA"/>
</dbReference>
<name>A0ABU9E617_9BACT</name>
<organism evidence="3 4">
    <name type="scientific">Gaopeijia maritima</name>
    <dbReference type="NCBI Taxonomy" id="3119007"/>
    <lineage>
        <taxon>Bacteria</taxon>
        <taxon>Pseudomonadati</taxon>
        <taxon>Gemmatimonadota</taxon>
        <taxon>Longimicrobiia</taxon>
        <taxon>Gaopeijiales</taxon>
        <taxon>Gaopeijiaceae</taxon>
        <taxon>Gaopeijia</taxon>
    </lineage>
</organism>
<feature type="chain" id="PRO_5045963200" evidence="1">
    <location>
        <begin position="27"/>
        <end position="634"/>
    </location>
</feature>
<comment type="caution">
    <text evidence="3">The sequence shown here is derived from an EMBL/GenBank/DDBJ whole genome shotgun (WGS) entry which is preliminary data.</text>
</comment>
<dbReference type="InterPro" id="IPR008964">
    <property type="entry name" value="Invasin/intimin_cell_adhesion"/>
</dbReference>